<dbReference type="PANTHER" id="PTHR23508">
    <property type="entry name" value="CARBOXYLIC ACID TRANSPORTER PROTEIN HOMOLOG"/>
    <property type="match status" value="1"/>
</dbReference>
<dbReference type="PROSITE" id="PS50850">
    <property type="entry name" value="MFS"/>
    <property type="match status" value="1"/>
</dbReference>
<sequence>MADTWIPDEKVAQDVVIVSEDEKEKTVEKSSFFAILFSGCALMSDGYQVGVLSLVSVCLGNIYGSAYTSTMSTRLGNALFVGIVLGQVGFGFFVDRVGRKVGLMVTTFLVILGAALCAGAYGAGGSVEGLLVALATNFMIDFGFVLAGIIPLILAVAGCSNEVIWRVSFGFGVLPPLSVLYFRLRLKNSEIFKKNAMKKNVPYWLIFRRYWKRLLGTAGTWFLYDFISYPFGLFSGTIINSAIGANPSFIQTAEWSTLLNFLYLPGAMLGAYSGDVIGRKRTMALGFFVQGILGILIGIWYKDLINILPLFVILYGIFLSLGEFGPGDMVIVTSSEIFPTAIRGTAYGWSAAIGKLGAICGTSAFKPAIQNFGNGDVILGQSRVFILASGIALCGAILAWVLIPDYSKQDLSNEDEEFKQYLLQNGYDISLLGEHHTP</sequence>
<keyword evidence="4 5" id="KW-0472">Membrane</keyword>
<comment type="subcellular location">
    <subcellularLocation>
        <location evidence="1">Membrane</location>
        <topology evidence="1">Multi-pass membrane protein</topology>
    </subcellularLocation>
</comment>
<evidence type="ECO:0000256" key="5">
    <source>
        <dbReference type="SAM" id="Phobius"/>
    </source>
</evidence>
<dbReference type="SUPFAM" id="SSF103473">
    <property type="entry name" value="MFS general substrate transporter"/>
    <property type="match status" value="1"/>
</dbReference>
<proteinExistence type="predicted"/>
<keyword evidence="8" id="KW-1185">Reference proteome</keyword>
<feature type="transmembrane region" description="Helical" evidence="5">
    <location>
        <begin position="307"/>
        <end position="325"/>
    </location>
</feature>
<dbReference type="InterPro" id="IPR036259">
    <property type="entry name" value="MFS_trans_sf"/>
</dbReference>
<feature type="transmembrane region" description="Helical" evidence="5">
    <location>
        <begin position="130"/>
        <end position="157"/>
    </location>
</feature>
<evidence type="ECO:0000256" key="3">
    <source>
        <dbReference type="ARBA" id="ARBA00022989"/>
    </source>
</evidence>
<feature type="domain" description="Major facilitator superfamily (MFS) profile" evidence="6">
    <location>
        <begin position="1"/>
        <end position="407"/>
    </location>
</feature>
<evidence type="ECO:0000256" key="2">
    <source>
        <dbReference type="ARBA" id="ARBA00022692"/>
    </source>
</evidence>
<gene>
    <name evidence="7" type="ORF">BGZ80_004648</name>
</gene>
<keyword evidence="3 5" id="KW-1133">Transmembrane helix</keyword>
<dbReference type="InterPro" id="IPR005828">
    <property type="entry name" value="MFS_sugar_transport-like"/>
</dbReference>
<feature type="transmembrane region" description="Helical" evidence="5">
    <location>
        <begin position="75"/>
        <end position="94"/>
    </location>
</feature>
<organism evidence="7 8">
    <name type="scientific">Entomortierella chlamydospora</name>
    <dbReference type="NCBI Taxonomy" id="101097"/>
    <lineage>
        <taxon>Eukaryota</taxon>
        <taxon>Fungi</taxon>
        <taxon>Fungi incertae sedis</taxon>
        <taxon>Mucoromycota</taxon>
        <taxon>Mortierellomycotina</taxon>
        <taxon>Mortierellomycetes</taxon>
        <taxon>Mortierellales</taxon>
        <taxon>Mortierellaceae</taxon>
        <taxon>Entomortierella</taxon>
    </lineage>
</organism>
<accession>A0A9P6T2N3</accession>
<reference evidence="7" key="1">
    <citation type="journal article" date="2020" name="Fungal Divers.">
        <title>Resolving the Mortierellaceae phylogeny through synthesis of multi-gene phylogenetics and phylogenomics.</title>
        <authorList>
            <person name="Vandepol N."/>
            <person name="Liber J."/>
            <person name="Desiro A."/>
            <person name="Na H."/>
            <person name="Kennedy M."/>
            <person name="Barry K."/>
            <person name="Grigoriev I.V."/>
            <person name="Miller A.N."/>
            <person name="O'Donnell K."/>
            <person name="Stajich J.E."/>
            <person name="Bonito G."/>
        </authorList>
    </citation>
    <scope>NUCLEOTIDE SEQUENCE</scope>
    <source>
        <strain evidence="7">NRRL 2769</strain>
    </source>
</reference>
<name>A0A9P6T2N3_9FUNG</name>
<dbReference type="Proteomes" id="UP000703661">
    <property type="component" value="Unassembled WGS sequence"/>
</dbReference>
<feature type="transmembrane region" description="Helical" evidence="5">
    <location>
        <begin position="385"/>
        <end position="403"/>
    </location>
</feature>
<evidence type="ECO:0000256" key="4">
    <source>
        <dbReference type="ARBA" id="ARBA00023136"/>
    </source>
</evidence>
<keyword evidence="2 5" id="KW-0812">Transmembrane</keyword>
<dbReference type="GO" id="GO:0046943">
    <property type="term" value="F:carboxylic acid transmembrane transporter activity"/>
    <property type="evidence" value="ECO:0007669"/>
    <property type="project" value="TreeGrafter"/>
</dbReference>
<protein>
    <recommendedName>
        <fullName evidence="6">Major facilitator superfamily (MFS) profile domain-containing protein</fullName>
    </recommendedName>
</protein>
<feature type="transmembrane region" description="Helical" evidence="5">
    <location>
        <begin position="284"/>
        <end position="301"/>
    </location>
</feature>
<evidence type="ECO:0000313" key="7">
    <source>
        <dbReference type="EMBL" id="KAG0020175.1"/>
    </source>
</evidence>
<comment type="caution">
    <text evidence="7">The sequence shown here is derived from an EMBL/GenBank/DDBJ whole genome shotgun (WGS) entry which is preliminary data.</text>
</comment>
<feature type="transmembrane region" description="Helical" evidence="5">
    <location>
        <begin position="100"/>
        <end position="123"/>
    </location>
</feature>
<feature type="transmembrane region" description="Helical" evidence="5">
    <location>
        <begin position="346"/>
        <end position="365"/>
    </location>
</feature>
<dbReference type="Pfam" id="PF00083">
    <property type="entry name" value="Sugar_tr"/>
    <property type="match status" value="2"/>
</dbReference>
<evidence type="ECO:0000313" key="8">
    <source>
        <dbReference type="Proteomes" id="UP000703661"/>
    </source>
</evidence>
<dbReference type="Gene3D" id="1.20.1250.20">
    <property type="entry name" value="MFS general substrate transporter like domains"/>
    <property type="match status" value="1"/>
</dbReference>
<evidence type="ECO:0000256" key="1">
    <source>
        <dbReference type="ARBA" id="ARBA00004141"/>
    </source>
</evidence>
<feature type="transmembrane region" description="Helical" evidence="5">
    <location>
        <begin position="255"/>
        <end position="272"/>
    </location>
</feature>
<feature type="transmembrane region" description="Helical" evidence="5">
    <location>
        <begin position="221"/>
        <end position="243"/>
    </location>
</feature>
<evidence type="ECO:0000259" key="6">
    <source>
        <dbReference type="PROSITE" id="PS50850"/>
    </source>
</evidence>
<dbReference type="GO" id="GO:0005886">
    <property type="term" value="C:plasma membrane"/>
    <property type="evidence" value="ECO:0007669"/>
    <property type="project" value="TreeGrafter"/>
</dbReference>
<dbReference type="PANTHER" id="PTHR23508:SF10">
    <property type="entry name" value="CARBOXYLIC ACID TRANSPORTER PROTEIN HOMOLOG"/>
    <property type="match status" value="1"/>
</dbReference>
<dbReference type="EMBL" id="JAAAID010000235">
    <property type="protein sequence ID" value="KAG0020175.1"/>
    <property type="molecule type" value="Genomic_DNA"/>
</dbReference>
<dbReference type="InterPro" id="IPR020846">
    <property type="entry name" value="MFS_dom"/>
</dbReference>
<dbReference type="AlphaFoldDB" id="A0A9P6T2N3"/>